<evidence type="ECO:0000313" key="18">
    <source>
        <dbReference type="Proteomes" id="UP000494165"/>
    </source>
</evidence>
<dbReference type="PROSITE" id="PS50016">
    <property type="entry name" value="ZF_PHD_2"/>
    <property type="match status" value="1"/>
</dbReference>
<dbReference type="GO" id="GO:0008270">
    <property type="term" value="F:zinc ion binding"/>
    <property type="evidence" value="ECO:0007669"/>
    <property type="project" value="UniProtKB-KW"/>
</dbReference>
<dbReference type="PROSITE" id="PS51058">
    <property type="entry name" value="ZF_CXXC"/>
    <property type="match status" value="1"/>
</dbReference>
<dbReference type="PANTHER" id="PTHR46174:SF1">
    <property type="entry name" value="CXXC-TYPE ZINC FINGER PROTEIN 1"/>
    <property type="match status" value="1"/>
</dbReference>
<protein>
    <recommendedName>
        <fullName evidence="10">CXXC-type zinc finger protein 1</fullName>
    </recommendedName>
    <alternativeName>
        <fullName evidence="11">PHD finger and CXXC domain-containing protein 1</fullName>
    </alternativeName>
</protein>
<dbReference type="InterPro" id="IPR013083">
    <property type="entry name" value="Znf_RING/FYVE/PHD"/>
</dbReference>
<dbReference type="InterPro" id="IPR002857">
    <property type="entry name" value="Znf_CXXC"/>
</dbReference>
<dbReference type="Pfam" id="PF02008">
    <property type="entry name" value="zf-CXXC"/>
    <property type="match status" value="1"/>
</dbReference>
<keyword evidence="8" id="KW-0804">Transcription</keyword>
<evidence type="ECO:0000256" key="10">
    <source>
        <dbReference type="ARBA" id="ARBA00023828"/>
    </source>
</evidence>
<feature type="domain" description="CXXC-type" evidence="16">
    <location>
        <begin position="128"/>
        <end position="187"/>
    </location>
</feature>
<keyword evidence="14" id="KW-0472">Membrane</keyword>
<dbReference type="OrthoDB" id="419183at2759"/>
<dbReference type="GO" id="GO:0003677">
    <property type="term" value="F:DNA binding"/>
    <property type="evidence" value="ECO:0007669"/>
    <property type="project" value="UniProtKB-KW"/>
</dbReference>
<evidence type="ECO:0000256" key="9">
    <source>
        <dbReference type="ARBA" id="ARBA00023242"/>
    </source>
</evidence>
<evidence type="ECO:0000259" key="16">
    <source>
        <dbReference type="PROSITE" id="PS51058"/>
    </source>
</evidence>
<keyword evidence="18" id="KW-1185">Reference proteome</keyword>
<sequence length="853" mass="97648">MTDKEYSGLSKEEIARQFNFLPERKSKIATLLKQEENTKEAYCICRSSDSNRFMIACDNCEEWYHGDCINISEKDAKYIKQYFCVRCQEDDRSLKVVYKPRKKEKGLTPLTPTSSQPKKRNDKYEEKKQKKRDKAAEGYSGGQARSCGNCVNCCQKEDCGRCDYCKDMKKFGGPARLKQKCRQRQCLSQGWSNHQVAVPSKRKRKDSDSDGEMVNPKLFIKSARQCYGPKCVNAARVGSKYCSEKCGITLASHRILSVLPQRIQEWNMTQSVADDRNRKQLEKNRRQQMEVRKNLDKLDKKHLELDRLLERASMLELDPDADGEGEEEAENSMYCITCGHEIHTRTAIRHMERCFNKYESQASFGSIYKTRIEGNNMFCDFYNPANGTYCKRLKVLCPEHAKDPKVSDSEVCGCPVMKDVFTETGEMCQVAKKKCVRHFCWEKLRRAEIDMERVRQWLKIDELIEQERQIRQAMSSRAGFSPISLYHKSATMNGDWFRTKGVVAAAVGAGILIGAAGILIFQQMMAEKKRLDRVASSVSLLRRELDTLKSESKVLGGSSRSRARSEARSLSDVDMYSTVSKLDEEDEESEFFDISDDEMIIQIAGDNDSAMESEPIEELLHQVDTLFVGTSEDKSLAYQILHERRNKEKRPTVDLLWRIAKACHFMGSIQPDKKKDYVFEGLDYAKQALAIDDKNADCHKWYAITLGSSGDFLPIKEKIGNGFVFKTHVDKAISLRPTDFSLFHLLGRFEFEVANLSWLERSVASSLFQAPPSGSFDSALQNFLKADELRDKSDPWKENKLFVAKCHIQLNNLAEAVRWLDIASAVPSSSAEDEECEKQIKVLLSKYEGFRRS</sequence>
<dbReference type="EMBL" id="CADEPI010000279">
    <property type="protein sequence ID" value="CAB3382681.1"/>
    <property type="molecule type" value="Genomic_DNA"/>
</dbReference>
<name>A0A8S1DGC4_9INSE</name>
<feature type="domain" description="PHD-type" evidence="15">
    <location>
        <begin position="40"/>
        <end position="90"/>
    </location>
</feature>
<dbReference type="Gene3D" id="3.30.40.10">
    <property type="entry name" value="Zinc/RING finger domain, C3HC4 (zinc finger)"/>
    <property type="match status" value="1"/>
</dbReference>
<dbReference type="InterPro" id="IPR011990">
    <property type="entry name" value="TPR-like_helical_dom_sf"/>
</dbReference>
<reference evidence="17 18" key="1">
    <citation type="submission" date="2020-04" db="EMBL/GenBank/DDBJ databases">
        <authorList>
            <person name="Alioto T."/>
            <person name="Alioto T."/>
            <person name="Gomez Garrido J."/>
        </authorList>
    </citation>
    <scope>NUCLEOTIDE SEQUENCE [LARGE SCALE GENOMIC DNA]</scope>
</reference>
<evidence type="ECO:0000256" key="6">
    <source>
        <dbReference type="ARBA" id="ARBA00023015"/>
    </source>
</evidence>
<dbReference type="CDD" id="cd15553">
    <property type="entry name" value="PHD_Cfp1"/>
    <property type="match status" value="1"/>
</dbReference>
<evidence type="ECO:0000256" key="14">
    <source>
        <dbReference type="SAM" id="Phobius"/>
    </source>
</evidence>
<dbReference type="Pfam" id="PF12269">
    <property type="entry name" value="CpG_bind_C"/>
    <property type="match status" value="1"/>
</dbReference>
<comment type="caution">
    <text evidence="17">The sequence shown here is derived from an EMBL/GenBank/DDBJ whole genome shotgun (WGS) entry which is preliminary data.</text>
</comment>
<dbReference type="InterPro" id="IPR019787">
    <property type="entry name" value="Znf_PHD-finger"/>
</dbReference>
<dbReference type="InterPro" id="IPR049039">
    <property type="entry name" value="RMD1-3_a_helical_rpt"/>
</dbReference>
<dbReference type="SUPFAM" id="SSF57903">
    <property type="entry name" value="FYVE/PHD zinc finger"/>
    <property type="match status" value="1"/>
</dbReference>
<keyword evidence="6" id="KW-0805">Transcription regulation</keyword>
<keyword evidence="3" id="KW-0479">Metal-binding</keyword>
<evidence type="ECO:0000313" key="17">
    <source>
        <dbReference type="EMBL" id="CAB3382681.1"/>
    </source>
</evidence>
<dbReference type="Pfam" id="PF00628">
    <property type="entry name" value="PHD"/>
    <property type="match status" value="1"/>
</dbReference>
<dbReference type="InterPro" id="IPR001965">
    <property type="entry name" value="Znf_PHD"/>
</dbReference>
<evidence type="ECO:0000256" key="5">
    <source>
        <dbReference type="ARBA" id="ARBA00022833"/>
    </source>
</evidence>
<dbReference type="InterPro" id="IPR019786">
    <property type="entry name" value="Zinc_finger_PHD-type_CS"/>
</dbReference>
<comment type="subcellular location">
    <subcellularLocation>
        <location evidence="1">Nucleus</location>
    </subcellularLocation>
</comment>
<dbReference type="PROSITE" id="PS01359">
    <property type="entry name" value="ZF_PHD_1"/>
    <property type="match status" value="1"/>
</dbReference>
<keyword evidence="2" id="KW-0597">Phosphoprotein</keyword>
<gene>
    <name evidence="17" type="ORF">CLODIP_2_CD11050</name>
</gene>
<keyword evidence="5" id="KW-0862">Zinc</keyword>
<evidence type="ECO:0000259" key="15">
    <source>
        <dbReference type="PROSITE" id="PS50016"/>
    </source>
</evidence>
<keyword evidence="14" id="KW-1133">Transmembrane helix</keyword>
<evidence type="ECO:0000256" key="7">
    <source>
        <dbReference type="ARBA" id="ARBA00023125"/>
    </source>
</evidence>
<feature type="region of interest" description="Disordered" evidence="13">
    <location>
        <begin position="192"/>
        <end position="213"/>
    </location>
</feature>
<keyword evidence="9" id="KW-0539">Nucleus</keyword>
<dbReference type="InterPro" id="IPR022056">
    <property type="entry name" value="CpG-bd_C"/>
</dbReference>
<evidence type="ECO:0000256" key="12">
    <source>
        <dbReference type="PROSITE-ProRule" id="PRU00509"/>
    </source>
</evidence>
<dbReference type="AlphaFoldDB" id="A0A8S1DGC4"/>
<evidence type="ECO:0000256" key="13">
    <source>
        <dbReference type="SAM" id="MobiDB-lite"/>
    </source>
</evidence>
<keyword evidence="4 12" id="KW-0863">Zinc-finger</keyword>
<dbReference type="SMART" id="SM00249">
    <property type="entry name" value="PHD"/>
    <property type="match status" value="1"/>
</dbReference>
<proteinExistence type="predicted"/>
<dbReference type="GO" id="GO:0048188">
    <property type="term" value="C:Set1C/COMPASS complex"/>
    <property type="evidence" value="ECO:0007669"/>
    <property type="project" value="InterPro"/>
</dbReference>
<dbReference type="FunFam" id="3.30.40.10:FF:000138">
    <property type="entry name" value="CXXC-type zinc finger protein 1"/>
    <property type="match status" value="1"/>
</dbReference>
<evidence type="ECO:0000256" key="2">
    <source>
        <dbReference type="ARBA" id="ARBA00022553"/>
    </source>
</evidence>
<evidence type="ECO:0000256" key="11">
    <source>
        <dbReference type="ARBA" id="ARBA00081451"/>
    </source>
</evidence>
<accession>A0A8S1DGC4</accession>
<keyword evidence="7" id="KW-0238">DNA-binding</keyword>
<evidence type="ECO:0000256" key="3">
    <source>
        <dbReference type="ARBA" id="ARBA00022723"/>
    </source>
</evidence>
<dbReference type="GO" id="GO:0045893">
    <property type="term" value="P:positive regulation of DNA-templated transcription"/>
    <property type="evidence" value="ECO:0007669"/>
    <property type="project" value="TreeGrafter"/>
</dbReference>
<dbReference type="Gene3D" id="1.25.40.10">
    <property type="entry name" value="Tetratricopeptide repeat domain"/>
    <property type="match status" value="1"/>
</dbReference>
<dbReference type="PANTHER" id="PTHR46174">
    <property type="entry name" value="CXXC-TYPE ZINC FINGER PROTEIN 1"/>
    <property type="match status" value="1"/>
</dbReference>
<evidence type="ECO:0000256" key="1">
    <source>
        <dbReference type="ARBA" id="ARBA00004123"/>
    </source>
</evidence>
<dbReference type="InterPro" id="IPR011011">
    <property type="entry name" value="Znf_FYVE_PHD"/>
</dbReference>
<dbReference type="SUPFAM" id="SSF48452">
    <property type="entry name" value="TPR-like"/>
    <property type="match status" value="1"/>
</dbReference>
<organism evidence="17 18">
    <name type="scientific">Cloeon dipterum</name>
    <dbReference type="NCBI Taxonomy" id="197152"/>
    <lineage>
        <taxon>Eukaryota</taxon>
        <taxon>Metazoa</taxon>
        <taxon>Ecdysozoa</taxon>
        <taxon>Arthropoda</taxon>
        <taxon>Hexapoda</taxon>
        <taxon>Insecta</taxon>
        <taxon>Pterygota</taxon>
        <taxon>Palaeoptera</taxon>
        <taxon>Ephemeroptera</taxon>
        <taxon>Pisciforma</taxon>
        <taxon>Baetidae</taxon>
        <taxon>Cloeon</taxon>
    </lineage>
</organism>
<keyword evidence="14" id="KW-0812">Transmembrane</keyword>
<dbReference type="Proteomes" id="UP000494165">
    <property type="component" value="Unassembled WGS sequence"/>
</dbReference>
<feature type="transmembrane region" description="Helical" evidence="14">
    <location>
        <begin position="501"/>
        <end position="521"/>
    </location>
</feature>
<feature type="region of interest" description="Disordered" evidence="13">
    <location>
        <begin position="105"/>
        <end position="145"/>
    </location>
</feature>
<dbReference type="InterPro" id="IPR037869">
    <property type="entry name" value="Spp1/CFP1"/>
</dbReference>
<dbReference type="Pfam" id="PF21033">
    <property type="entry name" value="RMD1-3"/>
    <property type="match status" value="1"/>
</dbReference>
<evidence type="ECO:0000256" key="4">
    <source>
        <dbReference type="ARBA" id="ARBA00022771"/>
    </source>
</evidence>
<evidence type="ECO:0000256" key="8">
    <source>
        <dbReference type="ARBA" id="ARBA00023163"/>
    </source>
</evidence>